<dbReference type="EMBL" id="RSAA01000005">
    <property type="protein sequence ID" value="RRO18875.1"/>
    <property type="molecule type" value="Genomic_DNA"/>
</dbReference>
<dbReference type="InterPro" id="IPR029039">
    <property type="entry name" value="Flavoprotein-like_sf"/>
</dbReference>
<proteinExistence type="predicted"/>
<evidence type="ECO:0000313" key="3">
    <source>
        <dbReference type="Proteomes" id="UP000274515"/>
    </source>
</evidence>
<dbReference type="AlphaFoldDB" id="A0A3R8R5I3"/>
<evidence type="ECO:0000259" key="1">
    <source>
        <dbReference type="Pfam" id="PF03358"/>
    </source>
</evidence>
<dbReference type="Proteomes" id="UP000274515">
    <property type="component" value="Unassembled WGS sequence"/>
</dbReference>
<dbReference type="RefSeq" id="WP_125088983.1">
    <property type="nucleotide sequence ID" value="NZ_RSAA01000005.1"/>
</dbReference>
<reference evidence="2 3" key="1">
    <citation type="submission" date="2018-11" db="EMBL/GenBank/DDBJ databases">
        <title>Saccharopolyspora rhizosphaerae sp. nov., an actinomycete isolated from rhizosphere soil in Thailand.</title>
        <authorList>
            <person name="Intra B."/>
            <person name="Euanorasetr J."/>
            <person name="Take A."/>
            <person name="Inahashi Y."/>
            <person name="Mori M."/>
            <person name="Panbangred W."/>
            <person name="Matsumoto A."/>
        </authorList>
    </citation>
    <scope>NUCLEOTIDE SEQUENCE [LARGE SCALE GENOMIC DNA]</scope>
    <source>
        <strain evidence="2 3">H219</strain>
    </source>
</reference>
<evidence type="ECO:0000313" key="2">
    <source>
        <dbReference type="EMBL" id="RRO18875.1"/>
    </source>
</evidence>
<accession>A0A3R8R5I3</accession>
<organism evidence="2 3">
    <name type="scientific">Saccharopolyspora rhizosphaerae</name>
    <dbReference type="NCBI Taxonomy" id="2492662"/>
    <lineage>
        <taxon>Bacteria</taxon>
        <taxon>Bacillati</taxon>
        <taxon>Actinomycetota</taxon>
        <taxon>Actinomycetes</taxon>
        <taxon>Pseudonocardiales</taxon>
        <taxon>Pseudonocardiaceae</taxon>
        <taxon>Saccharopolyspora</taxon>
    </lineage>
</organism>
<feature type="domain" description="NADPH-dependent FMN reductase-like" evidence="1">
    <location>
        <begin position="5"/>
        <end position="122"/>
    </location>
</feature>
<dbReference type="GO" id="GO:0016491">
    <property type="term" value="F:oxidoreductase activity"/>
    <property type="evidence" value="ECO:0007669"/>
    <property type="project" value="InterPro"/>
</dbReference>
<dbReference type="InterPro" id="IPR005025">
    <property type="entry name" value="FMN_Rdtase-like_dom"/>
</dbReference>
<gene>
    <name evidence="2" type="ORF">EIL87_05010</name>
</gene>
<dbReference type="Gene3D" id="3.40.50.360">
    <property type="match status" value="1"/>
</dbReference>
<dbReference type="Pfam" id="PF03358">
    <property type="entry name" value="FMN_red"/>
    <property type="match status" value="1"/>
</dbReference>
<comment type="caution">
    <text evidence="2">The sequence shown here is derived from an EMBL/GenBank/DDBJ whole genome shotgun (WGS) entry which is preliminary data.</text>
</comment>
<sequence length="172" mass="18257">MAEFAVLTGHLDRRSRPGAISRTLAAELRDRGAEVTEIAVGALPHSTLMARDHRHPAVLRTQRVLTGVEAAAVVLPRYEPHGSAPLRSWLAMLPAEALRGKSVLPLGLGTVRSQATGLGAQLCSGIALPPVFLYDDWFAPDRDWEPNSRAFALLRQAAAALAASALPESAAA</sequence>
<keyword evidence="3" id="KW-1185">Reference proteome</keyword>
<name>A0A3R8R5I3_9PSEU</name>
<dbReference type="SUPFAM" id="SSF52218">
    <property type="entry name" value="Flavoproteins"/>
    <property type="match status" value="1"/>
</dbReference>
<dbReference type="OrthoDB" id="3693260at2"/>
<protein>
    <recommendedName>
        <fullName evidence="1">NADPH-dependent FMN reductase-like domain-containing protein</fullName>
    </recommendedName>
</protein>